<evidence type="ECO:0000256" key="1">
    <source>
        <dbReference type="SAM" id="MobiDB-lite"/>
    </source>
</evidence>
<name>A6JT41_RAT</name>
<dbReference type="EMBL" id="CH474001">
    <property type="protein sequence ID" value="EDL93614.1"/>
    <property type="molecule type" value="Genomic_DNA"/>
</dbReference>
<evidence type="ECO:0000313" key="3">
    <source>
        <dbReference type="Proteomes" id="UP000234681"/>
    </source>
</evidence>
<feature type="region of interest" description="Disordered" evidence="1">
    <location>
        <begin position="1"/>
        <end position="79"/>
    </location>
</feature>
<feature type="compositionally biased region" description="Pro residues" evidence="1">
    <location>
        <begin position="1"/>
        <end position="12"/>
    </location>
</feature>
<organism evidence="2 3">
    <name type="scientific">Rattus norvegicus</name>
    <name type="common">Rat</name>
    <dbReference type="NCBI Taxonomy" id="10116"/>
    <lineage>
        <taxon>Eukaryota</taxon>
        <taxon>Metazoa</taxon>
        <taxon>Chordata</taxon>
        <taxon>Craniata</taxon>
        <taxon>Vertebrata</taxon>
        <taxon>Euteleostomi</taxon>
        <taxon>Mammalia</taxon>
        <taxon>Eutheria</taxon>
        <taxon>Euarchontoglires</taxon>
        <taxon>Glires</taxon>
        <taxon>Rodentia</taxon>
        <taxon>Myomorpha</taxon>
        <taxon>Muroidea</taxon>
        <taxon>Muridae</taxon>
        <taxon>Murinae</taxon>
        <taxon>Rattus</taxon>
    </lineage>
</organism>
<dbReference type="AlphaFoldDB" id="A6JT41"/>
<protein>
    <submittedName>
        <fullName evidence="2">RCG45927</fullName>
    </submittedName>
</protein>
<proteinExistence type="predicted"/>
<gene>
    <name evidence="2" type="ORF">rCG_45927</name>
</gene>
<evidence type="ECO:0000313" key="2">
    <source>
        <dbReference type="EMBL" id="EDL93614.1"/>
    </source>
</evidence>
<reference evidence="2 3" key="1">
    <citation type="submission" date="2005-09" db="EMBL/GenBank/DDBJ databases">
        <authorList>
            <person name="Mural R.J."/>
            <person name="Li P.W."/>
            <person name="Adams M.D."/>
            <person name="Amanatides P.G."/>
            <person name="Baden-Tillson H."/>
            <person name="Barnstead M."/>
            <person name="Chin S.H."/>
            <person name="Dew I."/>
            <person name="Evans C.A."/>
            <person name="Ferriera S."/>
            <person name="Flanigan M."/>
            <person name="Fosler C."/>
            <person name="Glodek A."/>
            <person name="Gu Z."/>
            <person name="Holt R.A."/>
            <person name="Jennings D."/>
            <person name="Kraft C.L."/>
            <person name="Lu F."/>
            <person name="Nguyen T."/>
            <person name="Nusskern D.R."/>
            <person name="Pfannkoch C.M."/>
            <person name="Sitter C."/>
            <person name="Sutton G.G."/>
            <person name="Venter J.C."/>
            <person name="Wang Z."/>
            <person name="Woodage T."/>
            <person name="Zheng X.H."/>
            <person name="Zhong F."/>
        </authorList>
    </citation>
    <scope>NUCLEOTIDE SEQUENCE [LARGE SCALE GENOMIC DNA]</scope>
    <source>
        <strain>BN</strain>
        <strain evidence="3">Sprague-Dawley</strain>
    </source>
</reference>
<accession>A6JT41</accession>
<sequence length="195" mass="20557">MDPGPAPSPRPTQRPHGRCNTHGSGETGDLNENEENPSYDASSHQHEDPCVKGPSAACPEIKAPNPSRGHSSMKGTPAMFSKGLSLRMPMPKPERKNSSPVVTRSHFCEASNSSTAESQIKACSLLPAGAESKEPRVARSPHPAHTAVDSLRLCFLGDGLPFACPFTVPPPPARAALGLLAYLSRTAWMASAALS</sequence>
<dbReference type="Proteomes" id="UP000234681">
    <property type="component" value="Chromosome 3"/>
</dbReference>